<comment type="caution">
    <text evidence="3">The sequence shown here is derived from an EMBL/GenBank/DDBJ whole genome shotgun (WGS) entry which is preliminary data.</text>
</comment>
<dbReference type="PANTHER" id="PTHR14387">
    <property type="entry name" value="THADA/DEATH RECEPTOR INTERACTING PROTEIN"/>
    <property type="match status" value="1"/>
</dbReference>
<dbReference type="EMBL" id="SWLE01000017">
    <property type="protein sequence ID" value="TNM89604.1"/>
    <property type="molecule type" value="Genomic_DNA"/>
</dbReference>
<protein>
    <submittedName>
        <fullName evidence="3">Uncharacterized protein</fullName>
    </submittedName>
</protein>
<evidence type="ECO:0000313" key="4">
    <source>
        <dbReference type="Proteomes" id="UP000516260"/>
    </source>
</evidence>
<keyword evidence="4" id="KW-1185">Reference proteome</keyword>
<accession>A0A4Z2BB22</accession>
<feature type="domain" description="DUF2428" evidence="1">
    <location>
        <begin position="278"/>
        <end position="506"/>
    </location>
</feature>
<dbReference type="Proteomes" id="UP000516260">
    <property type="component" value="Chromosome 4"/>
</dbReference>
<name>A0A4Z2BB22_9TELE</name>
<feature type="domain" description="tRNA (32-2'-O)-methyltransferase regulator THADA-like TPR repeats region" evidence="2">
    <location>
        <begin position="2"/>
        <end position="110"/>
    </location>
</feature>
<gene>
    <name evidence="3" type="ORF">fugu_003838</name>
</gene>
<evidence type="ECO:0000259" key="1">
    <source>
        <dbReference type="Pfam" id="PF10350"/>
    </source>
</evidence>
<proteinExistence type="predicted"/>
<dbReference type="AlphaFoldDB" id="A0A4Z2BB22"/>
<sequence length="559" mass="61864">MSIMRTFITQNLNSESSPFRQHLQAGLKKFLVRIRDGCLARVRGQKSKKKKESVQFEPSQDVLEQGIGFVEWLGQLPYCYLAPGHSYQRKKTALLLLSAVLETCTDSWSPDKKKGQPPANIAALINYAKQKGKWDFFCRGKQLILITCLEDSTNEIRELSAWLLLKFFQSSFPDDITVELHVRSKQLLCSPRVQEAQMGALMMKVLLQKSRDQTGKNSEISNMVGFLVRELKEHYLTARADMMLAARTKPIHGVLLALQRCLSESPGSVCVSLGHSVSAELLKLLEDISLLLLGVLYGDVDACLTEMDAPPSFCDMGNAIKTLIVQASGGGQRDEEECVLLSEEHSLVLTCCWVSLKEIGIFLGSLVETMLSESKSSKCCLTKEDLWRASQIFKNILLKCRHWGAVEGCCMGFTKFCVTLLSSGDAEIRDIPAVMLEEGLKVVQSPRFTSVTRRAAGLPMLILCICSAGETSKTRSLLCQSMRTLLETAKAPLSDNWDQTLDLPQVLPHSHTRESISPFNHGHRCGHTPILAFTGVCGSHHASPGPWFRSGSCCASVCS</sequence>
<dbReference type="InterPro" id="IPR019442">
    <property type="entry name" value="THADA/TRM732_DUF2428"/>
</dbReference>
<dbReference type="InterPro" id="IPR051954">
    <property type="entry name" value="tRNA_methyltransferase_THADA"/>
</dbReference>
<dbReference type="Pfam" id="PF10350">
    <property type="entry name" value="DUF2428"/>
    <property type="match status" value="1"/>
</dbReference>
<dbReference type="GO" id="GO:0030488">
    <property type="term" value="P:tRNA methylation"/>
    <property type="evidence" value="ECO:0007669"/>
    <property type="project" value="TreeGrafter"/>
</dbReference>
<reference evidence="3 4" key="1">
    <citation type="submission" date="2019-04" db="EMBL/GenBank/DDBJ databases">
        <title>The sequence and de novo assembly of Takifugu bimaculatus genome using PacBio and Hi-C technologies.</title>
        <authorList>
            <person name="Xu P."/>
            <person name="Liu B."/>
            <person name="Zhou Z."/>
        </authorList>
    </citation>
    <scope>NUCLEOTIDE SEQUENCE [LARGE SCALE GENOMIC DNA]</scope>
    <source>
        <strain evidence="3">TB-2018</strain>
        <tissue evidence="3">Muscle</tissue>
    </source>
</reference>
<dbReference type="PANTHER" id="PTHR14387:SF0">
    <property type="entry name" value="DUF2428 DOMAIN-CONTAINING PROTEIN"/>
    <property type="match status" value="1"/>
</dbReference>
<evidence type="ECO:0000259" key="2">
    <source>
        <dbReference type="Pfam" id="PF25150"/>
    </source>
</evidence>
<organism evidence="3 4">
    <name type="scientific">Takifugu bimaculatus</name>
    <dbReference type="NCBI Taxonomy" id="433685"/>
    <lineage>
        <taxon>Eukaryota</taxon>
        <taxon>Metazoa</taxon>
        <taxon>Chordata</taxon>
        <taxon>Craniata</taxon>
        <taxon>Vertebrata</taxon>
        <taxon>Euteleostomi</taxon>
        <taxon>Actinopterygii</taxon>
        <taxon>Neopterygii</taxon>
        <taxon>Teleostei</taxon>
        <taxon>Neoteleostei</taxon>
        <taxon>Acanthomorphata</taxon>
        <taxon>Eupercaria</taxon>
        <taxon>Tetraodontiformes</taxon>
        <taxon>Tetradontoidea</taxon>
        <taxon>Tetraodontidae</taxon>
        <taxon>Takifugu</taxon>
    </lineage>
</organism>
<dbReference type="GO" id="GO:0005829">
    <property type="term" value="C:cytosol"/>
    <property type="evidence" value="ECO:0007669"/>
    <property type="project" value="TreeGrafter"/>
</dbReference>
<dbReference type="InterPro" id="IPR056843">
    <property type="entry name" value="THADA-like_TPR"/>
</dbReference>
<evidence type="ECO:0000313" key="3">
    <source>
        <dbReference type="EMBL" id="TNM89604.1"/>
    </source>
</evidence>
<dbReference type="Pfam" id="PF25150">
    <property type="entry name" value="TPR_Trm732"/>
    <property type="match status" value="1"/>
</dbReference>